<dbReference type="AlphaFoldDB" id="A0A3E1REJ7"/>
<dbReference type="CDD" id="cd06225">
    <property type="entry name" value="HAMP"/>
    <property type="match status" value="1"/>
</dbReference>
<dbReference type="SMART" id="SM00304">
    <property type="entry name" value="HAMP"/>
    <property type="match status" value="1"/>
</dbReference>
<sequence length="530" mass="56463">MITTRWHRITSALGSGVAFRLSGGYVVLMAMILVVATLGLTQIGKIRTTYDQVLDERIPRIASLQAIQERLSGLNVSARDALLTTEPAQLEQVFAAIDSGRSQTGEQLEALQKALQAEGTPESMQVATQVADDASGMLVGLVKFSRYIKAGKREQALSTLHDTVQPQLSQLSGHISAYQQQQMGTLAAVKQEVATKEAEVLRQTLLLAAASLLVSGGFAFWVVRSVVNPLRDTREVAGHMAKGDFSHLLQARRMDEVGQVISAFNRISDGLSALVSSIRGSASQVNYVTENIAQRTHDLEGRAAAQTGALNKVMELIDGAQQANADNASVATKAAGMATTMESVAQRSTQKVDDAVHEMEMVRQSSQRITDIISLIDGIAFQTNILALNAAVEAARAGEQGRGFAVVAAEVRNLAGRSAAASREIKQLILASQVRVDSGTERVQSIAAIMVEVSSTAGDLKQLVETISSGAKVQSQHMDDMVESVGTLLSGNNSNVQIVGGLRQALNELRDMSQSLTGQVAEFKTVGSAR</sequence>
<dbReference type="PRINTS" id="PR00260">
    <property type="entry name" value="CHEMTRNSDUCR"/>
</dbReference>
<evidence type="ECO:0000256" key="1">
    <source>
        <dbReference type="ARBA" id="ARBA00022500"/>
    </source>
</evidence>
<evidence type="ECO:0000313" key="8">
    <source>
        <dbReference type="Proteomes" id="UP000260665"/>
    </source>
</evidence>
<dbReference type="PROSITE" id="PS50111">
    <property type="entry name" value="CHEMOTAXIS_TRANSDUC_2"/>
    <property type="match status" value="1"/>
</dbReference>
<feature type="domain" description="Methyl-accepting transducer" evidence="5">
    <location>
        <begin position="281"/>
        <end position="507"/>
    </location>
</feature>
<evidence type="ECO:0000256" key="3">
    <source>
        <dbReference type="PROSITE-ProRule" id="PRU00284"/>
    </source>
</evidence>
<dbReference type="InterPro" id="IPR004090">
    <property type="entry name" value="Chemotax_Me-accpt_rcpt"/>
</dbReference>
<name>A0A3E1REJ7_9BURK</name>
<dbReference type="GO" id="GO:0007165">
    <property type="term" value="P:signal transduction"/>
    <property type="evidence" value="ECO:0007669"/>
    <property type="project" value="UniProtKB-KW"/>
</dbReference>
<dbReference type="Pfam" id="PF00015">
    <property type="entry name" value="MCPsignal"/>
    <property type="match status" value="1"/>
</dbReference>
<dbReference type="InterPro" id="IPR051310">
    <property type="entry name" value="MCP_chemotaxis"/>
</dbReference>
<protein>
    <recommendedName>
        <fullName evidence="9">HAMP domain-containing protein</fullName>
    </recommendedName>
</protein>
<dbReference type="EMBL" id="QFZK01000003">
    <property type="protein sequence ID" value="RFO97651.1"/>
    <property type="molecule type" value="Genomic_DNA"/>
</dbReference>
<reference evidence="7 8" key="1">
    <citation type="submission" date="2018-05" db="EMBL/GenBank/DDBJ databases">
        <title>Rhodoferax soyangensis sp.nov., isolated from an oligotrophic freshwater lake.</title>
        <authorList>
            <person name="Park M."/>
        </authorList>
    </citation>
    <scope>NUCLEOTIDE SEQUENCE [LARGE SCALE GENOMIC DNA]</scope>
    <source>
        <strain evidence="7 8">IMCC26218</strain>
    </source>
</reference>
<keyword evidence="4" id="KW-0472">Membrane</keyword>
<dbReference type="InterPro" id="IPR004089">
    <property type="entry name" value="MCPsignal_dom"/>
</dbReference>
<dbReference type="InterPro" id="IPR003660">
    <property type="entry name" value="HAMP_dom"/>
</dbReference>
<dbReference type="Proteomes" id="UP000260665">
    <property type="component" value="Unassembled WGS sequence"/>
</dbReference>
<proteinExistence type="inferred from homology"/>
<keyword evidence="4" id="KW-1133">Transmembrane helix</keyword>
<gene>
    <name evidence="7" type="ORF">DIC66_07270</name>
</gene>
<dbReference type="SMART" id="SM00283">
    <property type="entry name" value="MA"/>
    <property type="match status" value="1"/>
</dbReference>
<comment type="caution">
    <text evidence="7">The sequence shown here is derived from an EMBL/GenBank/DDBJ whole genome shotgun (WGS) entry which is preliminary data.</text>
</comment>
<feature type="transmembrane region" description="Helical" evidence="4">
    <location>
        <begin position="17"/>
        <end position="40"/>
    </location>
</feature>
<keyword evidence="1" id="KW-0145">Chemotaxis</keyword>
<dbReference type="CDD" id="cd19411">
    <property type="entry name" value="MCP2201-like_sensor"/>
    <property type="match status" value="1"/>
</dbReference>
<dbReference type="InterPro" id="IPR047347">
    <property type="entry name" value="YvaQ-like_sensor"/>
</dbReference>
<evidence type="ECO:0000259" key="5">
    <source>
        <dbReference type="PROSITE" id="PS50111"/>
    </source>
</evidence>
<dbReference type="PANTHER" id="PTHR43531">
    <property type="entry name" value="PROTEIN ICFG"/>
    <property type="match status" value="1"/>
</dbReference>
<feature type="domain" description="HAMP" evidence="6">
    <location>
        <begin position="224"/>
        <end position="276"/>
    </location>
</feature>
<evidence type="ECO:0000256" key="2">
    <source>
        <dbReference type="ARBA" id="ARBA00029447"/>
    </source>
</evidence>
<evidence type="ECO:0000313" key="7">
    <source>
        <dbReference type="EMBL" id="RFO97651.1"/>
    </source>
</evidence>
<dbReference type="Pfam" id="PF00672">
    <property type="entry name" value="HAMP"/>
    <property type="match status" value="1"/>
</dbReference>
<dbReference type="GO" id="GO:0006935">
    <property type="term" value="P:chemotaxis"/>
    <property type="evidence" value="ECO:0007669"/>
    <property type="project" value="UniProtKB-KW"/>
</dbReference>
<dbReference type="InterPro" id="IPR024478">
    <property type="entry name" value="HlyB_4HB_MCP"/>
</dbReference>
<accession>A0A3E1REJ7</accession>
<keyword evidence="3" id="KW-0807">Transducer</keyword>
<dbReference type="GO" id="GO:0004888">
    <property type="term" value="F:transmembrane signaling receptor activity"/>
    <property type="evidence" value="ECO:0007669"/>
    <property type="project" value="InterPro"/>
</dbReference>
<dbReference type="GO" id="GO:0005886">
    <property type="term" value="C:plasma membrane"/>
    <property type="evidence" value="ECO:0007669"/>
    <property type="project" value="TreeGrafter"/>
</dbReference>
<keyword evidence="8" id="KW-1185">Reference proteome</keyword>
<comment type="similarity">
    <text evidence="2">Belongs to the methyl-accepting chemotaxis (MCP) protein family.</text>
</comment>
<evidence type="ECO:0008006" key="9">
    <source>
        <dbReference type="Google" id="ProtNLM"/>
    </source>
</evidence>
<organism evidence="7 8">
    <name type="scientific">Rhodoferax lacus</name>
    <dbReference type="NCBI Taxonomy" id="2184758"/>
    <lineage>
        <taxon>Bacteria</taxon>
        <taxon>Pseudomonadati</taxon>
        <taxon>Pseudomonadota</taxon>
        <taxon>Betaproteobacteria</taxon>
        <taxon>Burkholderiales</taxon>
        <taxon>Comamonadaceae</taxon>
        <taxon>Rhodoferax</taxon>
    </lineage>
</organism>
<dbReference type="SUPFAM" id="SSF58104">
    <property type="entry name" value="Methyl-accepting chemotaxis protein (MCP) signaling domain"/>
    <property type="match status" value="1"/>
</dbReference>
<keyword evidence="4" id="KW-0812">Transmembrane</keyword>
<dbReference type="OrthoDB" id="343520at2"/>
<evidence type="ECO:0000256" key="4">
    <source>
        <dbReference type="SAM" id="Phobius"/>
    </source>
</evidence>
<dbReference type="PROSITE" id="PS50885">
    <property type="entry name" value="HAMP"/>
    <property type="match status" value="1"/>
</dbReference>
<dbReference type="Pfam" id="PF12729">
    <property type="entry name" value="4HB_MCP_1"/>
    <property type="match status" value="1"/>
</dbReference>
<dbReference type="RefSeq" id="WP_117175540.1">
    <property type="nucleotide sequence ID" value="NZ_QFZK01000003.1"/>
</dbReference>
<dbReference type="PANTHER" id="PTHR43531:SF11">
    <property type="entry name" value="METHYL-ACCEPTING CHEMOTAXIS PROTEIN 3"/>
    <property type="match status" value="1"/>
</dbReference>
<dbReference type="Gene3D" id="1.10.287.950">
    <property type="entry name" value="Methyl-accepting chemotaxis protein"/>
    <property type="match status" value="1"/>
</dbReference>
<evidence type="ECO:0000259" key="6">
    <source>
        <dbReference type="PROSITE" id="PS50885"/>
    </source>
</evidence>